<reference evidence="2 3" key="1">
    <citation type="journal article" date="2019" name="Emerg. Microbes Infect.">
        <title>Comprehensive subspecies identification of 175 nontuberculous mycobacteria species based on 7547 genomic profiles.</title>
        <authorList>
            <person name="Matsumoto Y."/>
            <person name="Kinjo T."/>
            <person name="Motooka D."/>
            <person name="Nabeya D."/>
            <person name="Jung N."/>
            <person name="Uechi K."/>
            <person name="Horii T."/>
            <person name="Iida T."/>
            <person name="Fujita J."/>
            <person name="Nakamura S."/>
        </authorList>
    </citation>
    <scope>NUCLEOTIDE SEQUENCE [LARGE SCALE GENOMIC DNA]</scope>
    <source>
        <strain evidence="2 3">JCM 12375</strain>
    </source>
</reference>
<proteinExistence type="predicted"/>
<keyword evidence="3" id="KW-1185">Reference proteome</keyword>
<evidence type="ECO:0000313" key="3">
    <source>
        <dbReference type="Proteomes" id="UP000465622"/>
    </source>
</evidence>
<evidence type="ECO:0000256" key="1">
    <source>
        <dbReference type="ARBA" id="ARBA00023002"/>
    </source>
</evidence>
<dbReference type="InterPro" id="IPR012349">
    <property type="entry name" value="Split_barrel_FMN-bd"/>
</dbReference>
<dbReference type="SUPFAM" id="SSF50475">
    <property type="entry name" value="FMN-binding split barrel"/>
    <property type="match status" value="1"/>
</dbReference>
<protein>
    <submittedName>
        <fullName evidence="2">Pyridoxamine 5'-phosphate oxidase</fullName>
    </submittedName>
</protein>
<organism evidence="2 3">
    <name type="scientific">Mycolicibacterium mageritense</name>
    <name type="common">Mycobacterium mageritense</name>
    <dbReference type="NCBI Taxonomy" id="53462"/>
    <lineage>
        <taxon>Bacteria</taxon>
        <taxon>Bacillati</taxon>
        <taxon>Actinomycetota</taxon>
        <taxon>Actinomycetes</taxon>
        <taxon>Mycobacteriales</taxon>
        <taxon>Mycobacteriaceae</taxon>
        <taxon>Mycolicibacterium</taxon>
    </lineage>
</organism>
<dbReference type="PANTHER" id="PTHR35176">
    <property type="entry name" value="HEME OXYGENASE HI_0854-RELATED"/>
    <property type="match status" value="1"/>
</dbReference>
<accession>A0ABN5Y311</accession>
<evidence type="ECO:0000313" key="2">
    <source>
        <dbReference type="EMBL" id="BBX32587.1"/>
    </source>
</evidence>
<sequence length="149" mass="16741">MIRTNERTEDTVPTMSESERQKYLAALHVGVIAIERPDRAPLAVPIWYGYEPGGDVLVWTEAGSVKEKLIRTAGRFSITVQDEQPPYRYVTAEGDVTAIAPAQDSEVRAIAIRYLGETEGNTFTDENFTDTSVVIRMRPARWLSTDYSK</sequence>
<dbReference type="EMBL" id="AP022567">
    <property type="protein sequence ID" value="BBX32587.1"/>
    <property type="molecule type" value="Genomic_DNA"/>
</dbReference>
<name>A0ABN5Y311_MYCME</name>
<dbReference type="InterPro" id="IPR052019">
    <property type="entry name" value="F420H2_bilvrd_red/Heme_oxyg"/>
</dbReference>
<dbReference type="PANTHER" id="PTHR35176:SF6">
    <property type="entry name" value="HEME OXYGENASE HI_0854-RELATED"/>
    <property type="match status" value="1"/>
</dbReference>
<keyword evidence="1" id="KW-0560">Oxidoreductase</keyword>
<gene>
    <name evidence="2" type="ORF">MMAGJ_18690</name>
</gene>
<dbReference type="Gene3D" id="2.30.110.10">
    <property type="entry name" value="Electron Transport, Fmn-binding Protein, Chain A"/>
    <property type="match status" value="1"/>
</dbReference>
<dbReference type="Proteomes" id="UP000465622">
    <property type="component" value="Chromosome"/>
</dbReference>